<reference evidence="1" key="1">
    <citation type="submission" date="2020-07" db="EMBL/GenBank/DDBJ databases">
        <title>Multicomponent nature underlies the extraordinary mechanical properties of spider dragline silk.</title>
        <authorList>
            <person name="Kono N."/>
            <person name="Nakamura H."/>
            <person name="Mori M."/>
            <person name="Yoshida Y."/>
            <person name="Ohtoshi R."/>
            <person name="Malay A.D."/>
            <person name="Moran D.A.P."/>
            <person name="Tomita M."/>
            <person name="Numata K."/>
            <person name="Arakawa K."/>
        </authorList>
    </citation>
    <scope>NUCLEOTIDE SEQUENCE</scope>
</reference>
<accession>A0A8X6GKG4</accession>
<organism evidence="1 2">
    <name type="scientific">Trichonephila clavata</name>
    <name type="common">Joro spider</name>
    <name type="synonym">Nephila clavata</name>
    <dbReference type="NCBI Taxonomy" id="2740835"/>
    <lineage>
        <taxon>Eukaryota</taxon>
        <taxon>Metazoa</taxon>
        <taxon>Ecdysozoa</taxon>
        <taxon>Arthropoda</taxon>
        <taxon>Chelicerata</taxon>
        <taxon>Arachnida</taxon>
        <taxon>Araneae</taxon>
        <taxon>Araneomorphae</taxon>
        <taxon>Entelegynae</taxon>
        <taxon>Araneoidea</taxon>
        <taxon>Nephilidae</taxon>
        <taxon>Trichonephila</taxon>
    </lineage>
</organism>
<gene>
    <name evidence="1" type="ORF">TNCT_674341</name>
</gene>
<name>A0A8X6GKG4_TRICU</name>
<evidence type="ECO:0000313" key="1">
    <source>
        <dbReference type="EMBL" id="GFR06212.1"/>
    </source>
</evidence>
<comment type="caution">
    <text evidence="1">The sequence shown here is derived from an EMBL/GenBank/DDBJ whole genome shotgun (WGS) entry which is preliminary data.</text>
</comment>
<proteinExistence type="predicted"/>
<dbReference type="Proteomes" id="UP000887116">
    <property type="component" value="Unassembled WGS sequence"/>
</dbReference>
<dbReference type="EMBL" id="BMAO01006123">
    <property type="protein sequence ID" value="GFR06212.1"/>
    <property type="molecule type" value="Genomic_DNA"/>
</dbReference>
<sequence length="94" mass="10604">MTQNYLDSVRDARREFLSSCNYPPYVHSRFMKRGQCEISGDQKAVSQGTSHASSSLPASPVLKSYFRILRWMLTPSSSNLANAIDRRMVMVANS</sequence>
<evidence type="ECO:0000313" key="2">
    <source>
        <dbReference type="Proteomes" id="UP000887116"/>
    </source>
</evidence>
<protein>
    <submittedName>
        <fullName evidence="1">Uncharacterized protein</fullName>
    </submittedName>
</protein>
<keyword evidence="2" id="KW-1185">Reference proteome</keyword>
<dbReference type="AlphaFoldDB" id="A0A8X6GKG4"/>